<proteinExistence type="predicted"/>
<comment type="caution">
    <text evidence="1">The sequence shown here is derived from an EMBL/GenBank/DDBJ whole genome shotgun (WGS) entry which is preliminary data.</text>
</comment>
<keyword evidence="2" id="KW-1185">Reference proteome</keyword>
<name>I3IH79_9BACT</name>
<dbReference type="AlphaFoldDB" id="I3IH79"/>
<evidence type="ECO:0000313" key="2">
    <source>
        <dbReference type="Proteomes" id="UP000002985"/>
    </source>
</evidence>
<organism evidence="1 2">
    <name type="scientific">Candidatus Jettenia caeni</name>
    <dbReference type="NCBI Taxonomy" id="247490"/>
    <lineage>
        <taxon>Bacteria</taxon>
        <taxon>Pseudomonadati</taxon>
        <taxon>Planctomycetota</taxon>
        <taxon>Candidatus Brocadiia</taxon>
        <taxon>Candidatus Brocadiales</taxon>
        <taxon>Candidatus Brocadiaceae</taxon>
        <taxon>Candidatus Jettenia</taxon>
    </lineage>
</organism>
<gene>
    <name evidence="1" type="ORF">KSU1_B0217</name>
</gene>
<protein>
    <submittedName>
        <fullName evidence="1">Uncharacterized protein</fullName>
    </submittedName>
</protein>
<accession>I3IH79</accession>
<reference evidence="1 2" key="1">
    <citation type="journal article" date="2012" name="FEBS Lett.">
        <title>Anammox organism KSU-1 expresses a NirK-type copper-containing nitrite reductase instead of a NirS-type with cytochrome cd1.</title>
        <authorList>
            <person name="Hira D."/>
            <person name="Toh H."/>
            <person name="Migita C.T."/>
            <person name="Okubo H."/>
            <person name="Nishiyama T."/>
            <person name="Hattori M."/>
            <person name="Furukawa K."/>
            <person name="Fujii T."/>
        </authorList>
    </citation>
    <scope>NUCLEOTIDE SEQUENCE [LARGE SCALE GENOMIC DNA]</scope>
</reference>
<evidence type="ECO:0000313" key="1">
    <source>
        <dbReference type="EMBL" id="GAB61074.1"/>
    </source>
</evidence>
<sequence length="60" mass="6960">MPEIYSFGSRVNPISVCLEQELVIHAEYHSHVFFLLFPGDFYYSPVSHLSFPNVFIRNPA</sequence>
<dbReference type="EMBL" id="BAFH01000002">
    <property type="protein sequence ID" value="GAB61074.1"/>
    <property type="molecule type" value="Genomic_DNA"/>
</dbReference>
<dbReference type="Proteomes" id="UP000002985">
    <property type="component" value="Unassembled WGS sequence"/>
</dbReference>